<accession>A0A3P1XWW6</accession>
<comment type="caution">
    <text evidence="1">The sequence shown here is derived from an EMBL/GenBank/DDBJ whole genome shotgun (WGS) entry which is preliminary data.</text>
</comment>
<dbReference type="EMBL" id="RQYS01000022">
    <property type="protein sequence ID" value="RRD61423.1"/>
    <property type="molecule type" value="Genomic_DNA"/>
</dbReference>
<dbReference type="OrthoDB" id="1048589at2"/>
<dbReference type="AlphaFoldDB" id="A0A3P1XWW6"/>
<evidence type="ECO:0000313" key="2">
    <source>
        <dbReference type="Proteomes" id="UP000278609"/>
    </source>
</evidence>
<organism evidence="1 2">
    <name type="scientific">Tannerella forsythia</name>
    <name type="common">Bacteroides forsythus</name>
    <dbReference type="NCBI Taxonomy" id="28112"/>
    <lineage>
        <taxon>Bacteria</taxon>
        <taxon>Pseudomonadati</taxon>
        <taxon>Bacteroidota</taxon>
        <taxon>Bacteroidia</taxon>
        <taxon>Bacteroidales</taxon>
        <taxon>Tannerellaceae</taxon>
        <taxon>Tannerella</taxon>
    </lineage>
</organism>
<gene>
    <name evidence="1" type="ORF">EII40_06115</name>
</gene>
<name>A0A3P1XWW6_TANFO</name>
<proteinExistence type="predicted"/>
<reference evidence="1 2" key="1">
    <citation type="submission" date="2018-11" db="EMBL/GenBank/DDBJ databases">
        <title>Genomes From Bacteria Associated with the Canine Oral Cavity: a Test Case for Automated Genome-Based Taxonomic Assignment.</title>
        <authorList>
            <person name="Coil D.A."/>
            <person name="Jospin G."/>
            <person name="Darling A.E."/>
            <person name="Wallis C."/>
            <person name="Davis I.J."/>
            <person name="Harris S."/>
            <person name="Eisen J.A."/>
            <person name="Holcombe L.J."/>
            <person name="O'Flynn C."/>
        </authorList>
    </citation>
    <scope>NUCLEOTIDE SEQUENCE [LARGE SCALE GENOMIC DNA]</scope>
    <source>
        <strain evidence="1 2">OH2617_COT-023</strain>
    </source>
</reference>
<sequence length="311" mass="37039">MIKIALLIIYNHRYDKNISRIEDLYAERFSHLYHVIPFYNGDKPNVLPVYESSYQFQSYIAQAYAQLEKSIEKEQFSHFFIVADDMIINPEITEDNIFDFTGIKENECYLISIKDISKERLPMSQFHTISSYNIKKRGVEIENILPSFCEAAEKMRLYGIDTFQFRWRYLIRHLIYLVISFCRKKHKKYQIKMIYRTFTMLLLRKKFDYPIVWGGSDCLLLTKQIMPKFCTYCGAFASSELFVEFAIPTALILSADKIVTNRELKLDCISQLYTVDEKAFCEKYKYQLSHLLESYPPNMFFIHPIKLSQWI</sequence>
<evidence type="ECO:0000313" key="1">
    <source>
        <dbReference type="EMBL" id="RRD61423.1"/>
    </source>
</evidence>
<protein>
    <submittedName>
        <fullName evidence="1">Uncharacterized protein</fullName>
    </submittedName>
</protein>
<dbReference type="RefSeq" id="WP_124751397.1">
    <property type="nucleotide sequence ID" value="NZ_RQYS01000022.1"/>
</dbReference>
<dbReference type="Proteomes" id="UP000278609">
    <property type="component" value="Unassembled WGS sequence"/>
</dbReference>